<dbReference type="AlphaFoldDB" id="A0A8D8B9D6"/>
<proteinExistence type="predicted"/>
<name>A0A8D8B9D6_CULPI</name>
<organism evidence="2">
    <name type="scientific">Culex pipiens</name>
    <name type="common">House mosquito</name>
    <dbReference type="NCBI Taxonomy" id="7175"/>
    <lineage>
        <taxon>Eukaryota</taxon>
        <taxon>Metazoa</taxon>
        <taxon>Ecdysozoa</taxon>
        <taxon>Arthropoda</taxon>
        <taxon>Hexapoda</taxon>
        <taxon>Insecta</taxon>
        <taxon>Pterygota</taxon>
        <taxon>Neoptera</taxon>
        <taxon>Endopterygota</taxon>
        <taxon>Diptera</taxon>
        <taxon>Nematocera</taxon>
        <taxon>Culicoidea</taxon>
        <taxon>Culicidae</taxon>
        <taxon>Culicinae</taxon>
        <taxon>Culicini</taxon>
        <taxon>Culex</taxon>
        <taxon>Culex</taxon>
    </lineage>
</organism>
<reference evidence="2" key="1">
    <citation type="submission" date="2021-05" db="EMBL/GenBank/DDBJ databases">
        <authorList>
            <person name="Alioto T."/>
            <person name="Alioto T."/>
            <person name="Gomez Garrido J."/>
        </authorList>
    </citation>
    <scope>NUCLEOTIDE SEQUENCE</scope>
</reference>
<feature type="region of interest" description="Disordered" evidence="1">
    <location>
        <begin position="1"/>
        <end position="76"/>
    </location>
</feature>
<dbReference type="EMBL" id="HBUE01064250">
    <property type="protein sequence ID" value="CAG6469961.1"/>
    <property type="molecule type" value="Transcribed_RNA"/>
</dbReference>
<dbReference type="EMBL" id="HBUE01258627">
    <property type="protein sequence ID" value="CAG6557802.1"/>
    <property type="molecule type" value="Transcribed_RNA"/>
</dbReference>
<dbReference type="EMBL" id="HBUE01153585">
    <property type="protein sequence ID" value="CAG6506486.1"/>
    <property type="molecule type" value="Transcribed_RNA"/>
</dbReference>
<accession>A0A8D8B9D6</accession>
<dbReference type="EMBL" id="HBUE01064254">
    <property type="protein sequence ID" value="CAG6469969.1"/>
    <property type="molecule type" value="Transcribed_RNA"/>
</dbReference>
<protein>
    <submittedName>
        <fullName evidence="2">(northern house mosquito) hypothetical protein</fullName>
    </submittedName>
</protein>
<dbReference type="EMBL" id="HBUE01064258">
    <property type="protein sequence ID" value="CAG6469975.1"/>
    <property type="molecule type" value="Transcribed_RNA"/>
</dbReference>
<evidence type="ECO:0000313" key="2">
    <source>
        <dbReference type="EMBL" id="CAG6469969.1"/>
    </source>
</evidence>
<evidence type="ECO:0000256" key="1">
    <source>
        <dbReference type="SAM" id="MobiDB-lite"/>
    </source>
</evidence>
<sequence>MPGANSDRQTDGGDHAAGAEGDQQRSPQRDTADGGRQVLHHLRAGPAERQRKGQIPRARSGRYQLPSTADPPQGRERLRDAVENLRHSTEYYAWQWDATV</sequence>